<accession>B5W6N0</accession>
<comment type="caution">
    <text evidence="1">The sequence shown here is derived from an EMBL/GenBank/DDBJ whole genome shotgun (WGS) entry which is preliminary data.</text>
</comment>
<evidence type="ECO:0000313" key="1">
    <source>
        <dbReference type="EMBL" id="EDZ92857.1"/>
    </source>
</evidence>
<keyword evidence="2" id="KW-1185">Reference proteome</keyword>
<dbReference type="Proteomes" id="UP000004061">
    <property type="component" value="Unassembled WGS sequence"/>
</dbReference>
<gene>
    <name evidence="1" type="ORF">AmaxDRAFT_4429</name>
</gene>
<name>B5W6N0_LIMMA</name>
<reference evidence="1 2" key="1">
    <citation type="journal article" date="2011" name="Appl. Environ. Microbiol.">
        <title>Contribution of a Sodium Ion Gradient to Energy Conservation during Fermentation in the Cyanobacterium Arthrospira (Spirulina) maxima CS-328.</title>
        <authorList>
            <person name="Carrieri D."/>
            <person name="Ananyev G."/>
            <person name="Lenz O."/>
            <person name="Bryant D.A."/>
            <person name="Dismukes G.C."/>
        </authorList>
    </citation>
    <scope>NUCLEOTIDE SEQUENCE [LARGE SCALE GENOMIC DNA]</scope>
    <source>
        <strain evidence="1 2">CS-328</strain>
    </source>
</reference>
<organism evidence="1 2">
    <name type="scientific">Limnospira maxima CS-328</name>
    <dbReference type="NCBI Taxonomy" id="513049"/>
    <lineage>
        <taxon>Bacteria</taxon>
        <taxon>Bacillati</taxon>
        <taxon>Cyanobacteriota</taxon>
        <taxon>Cyanophyceae</taxon>
        <taxon>Oscillatoriophycideae</taxon>
        <taxon>Oscillatoriales</taxon>
        <taxon>Sirenicapillariaceae</taxon>
        <taxon>Limnospira</taxon>
    </lineage>
</organism>
<dbReference type="AlphaFoldDB" id="B5W6N0"/>
<protein>
    <submittedName>
        <fullName evidence="1">Uncharacterized protein</fullName>
    </submittedName>
</protein>
<feature type="non-terminal residue" evidence="1">
    <location>
        <position position="1"/>
    </location>
</feature>
<sequence>GAASGYEPAATLFRDAANGLRDNPDSVPIRINAWLTVYSQTMDTLVRERALTELEALGVEIQEGEDGEP</sequence>
<dbReference type="EMBL" id="ABYK01000044">
    <property type="protein sequence ID" value="EDZ92857.1"/>
    <property type="molecule type" value="Genomic_DNA"/>
</dbReference>
<proteinExistence type="predicted"/>
<evidence type="ECO:0000313" key="2">
    <source>
        <dbReference type="Proteomes" id="UP000004061"/>
    </source>
</evidence>